<proteinExistence type="predicted"/>
<dbReference type="Proteomes" id="UP000295484">
    <property type="component" value="Unassembled WGS sequence"/>
</dbReference>
<dbReference type="AlphaFoldDB" id="A0A4V3GS56"/>
<dbReference type="InterPro" id="IPR049712">
    <property type="entry name" value="Poly_export"/>
</dbReference>
<dbReference type="RefSeq" id="WP_134079543.1">
    <property type="nucleotide sequence ID" value="NZ_SOEB01000038.1"/>
</dbReference>
<sequence>MLSFIRLLAALVLTIAATAAPAQQEYTVRPGDVLSIEVLEDSSLNRSISVLPDGRFSFPFAGSVTAAGKTVSQIQASLTDAIRSNFSVPPNVFVSVQPGSPAAYASESSVQAIDIYFLGEVNKPGLIAAARGTTFLQALAQSGGLTPFAATKRIQLRRTDPRTHAQKVYEINYKALSRGATLSRDIQLLDGDVILVPERRLFE</sequence>
<evidence type="ECO:0000313" key="5">
    <source>
        <dbReference type="EMBL" id="TDX21583.1"/>
    </source>
</evidence>
<dbReference type="Gene3D" id="3.10.560.10">
    <property type="entry name" value="Outer membrane lipoprotein wza domain like"/>
    <property type="match status" value="1"/>
</dbReference>
<evidence type="ECO:0000259" key="4">
    <source>
        <dbReference type="Pfam" id="PF10531"/>
    </source>
</evidence>
<evidence type="ECO:0000256" key="1">
    <source>
        <dbReference type="ARBA" id="ARBA00022729"/>
    </source>
</evidence>
<dbReference type="PANTHER" id="PTHR33619">
    <property type="entry name" value="POLYSACCHARIDE EXPORT PROTEIN GFCE-RELATED"/>
    <property type="match status" value="1"/>
</dbReference>
<evidence type="ECO:0000259" key="3">
    <source>
        <dbReference type="Pfam" id="PF02563"/>
    </source>
</evidence>
<feature type="domain" description="Polysaccharide export protein N-terminal" evidence="3">
    <location>
        <begin position="21"/>
        <end position="97"/>
    </location>
</feature>
<dbReference type="Pfam" id="PF10531">
    <property type="entry name" value="SLBB"/>
    <property type="match status" value="1"/>
</dbReference>
<dbReference type="InterPro" id="IPR019554">
    <property type="entry name" value="Soluble_ligand-bd"/>
</dbReference>
<evidence type="ECO:0000313" key="6">
    <source>
        <dbReference type="Proteomes" id="UP000295484"/>
    </source>
</evidence>
<feature type="signal peptide" evidence="2">
    <location>
        <begin position="1"/>
        <end position="22"/>
    </location>
</feature>
<comment type="caution">
    <text evidence="5">The sequence shown here is derived from an EMBL/GenBank/DDBJ whole genome shotgun (WGS) entry which is preliminary data.</text>
</comment>
<dbReference type="InterPro" id="IPR003715">
    <property type="entry name" value="Poly_export_N"/>
</dbReference>
<protein>
    <submittedName>
        <fullName evidence="5">Polysaccharide export outer membrane protein</fullName>
    </submittedName>
</protein>
<feature type="domain" description="Soluble ligand binding" evidence="4">
    <location>
        <begin position="118"/>
        <end position="159"/>
    </location>
</feature>
<feature type="chain" id="PRO_5020730295" evidence="2">
    <location>
        <begin position="23"/>
        <end position="203"/>
    </location>
</feature>
<dbReference type="PANTHER" id="PTHR33619:SF3">
    <property type="entry name" value="POLYSACCHARIDE EXPORT PROTEIN GFCE-RELATED"/>
    <property type="match status" value="1"/>
</dbReference>
<dbReference type="Pfam" id="PF02563">
    <property type="entry name" value="Poly_export"/>
    <property type="match status" value="1"/>
</dbReference>
<name>A0A4V3GS56_9RHOB</name>
<gene>
    <name evidence="5" type="ORF">EV657_1386</name>
</gene>
<reference evidence="5 6" key="1">
    <citation type="submission" date="2019-03" db="EMBL/GenBank/DDBJ databases">
        <title>Genomic Encyclopedia of Type Strains, Phase IV (KMG-IV): sequencing the most valuable type-strain genomes for metagenomic binning, comparative biology and taxonomic classification.</title>
        <authorList>
            <person name="Goeker M."/>
        </authorList>
    </citation>
    <scope>NUCLEOTIDE SEQUENCE [LARGE SCALE GENOMIC DNA]</scope>
    <source>
        <strain evidence="5 6">JA181</strain>
    </source>
</reference>
<accession>A0A4V3GS56</accession>
<evidence type="ECO:0000256" key="2">
    <source>
        <dbReference type="SAM" id="SignalP"/>
    </source>
</evidence>
<keyword evidence="1 2" id="KW-0732">Signal</keyword>
<dbReference type="EMBL" id="SOEB01000038">
    <property type="protein sequence ID" value="TDX21583.1"/>
    <property type="molecule type" value="Genomic_DNA"/>
</dbReference>
<dbReference type="GO" id="GO:0015159">
    <property type="term" value="F:polysaccharide transmembrane transporter activity"/>
    <property type="evidence" value="ECO:0007669"/>
    <property type="project" value="InterPro"/>
</dbReference>
<dbReference type="Gene3D" id="3.30.1950.10">
    <property type="entry name" value="wza like domain"/>
    <property type="match status" value="1"/>
</dbReference>
<organism evidence="5 6">
    <name type="scientific">Rhodovulum visakhapatnamense</name>
    <dbReference type="NCBI Taxonomy" id="364297"/>
    <lineage>
        <taxon>Bacteria</taxon>
        <taxon>Pseudomonadati</taxon>
        <taxon>Pseudomonadota</taxon>
        <taxon>Alphaproteobacteria</taxon>
        <taxon>Rhodobacterales</taxon>
        <taxon>Paracoccaceae</taxon>
        <taxon>Rhodovulum</taxon>
    </lineage>
</organism>